<dbReference type="EMBL" id="DVOT01000048">
    <property type="protein sequence ID" value="HIV26821.1"/>
    <property type="molecule type" value="Genomic_DNA"/>
</dbReference>
<dbReference type="Gene3D" id="1.10.260.40">
    <property type="entry name" value="lambda repressor-like DNA-binding domains"/>
    <property type="match status" value="1"/>
</dbReference>
<evidence type="ECO:0000313" key="2">
    <source>
        <dbReference type="EMBL" id="HIV26821.1"/>
    </source>
</evidence>
<dbReference type="InterPro" id="IPR010982">
    <property type="entry name" value="Lambda_DNA-bd_dom_sf"/>
</dbReference>
<proteinExistence type="predicted"/>
<protein>
    <submittedName>
        <fullName evidence="2">Helix-turn-helix transcriptional regulator</fullName>
    </submittedName>
</protein>
<dbReference type="GO" id="GO:0003677">
    <property type="term" value="F:DNA binding"/>
    <property type="evidence" value="ECO:0007669"/>
    <property type="project" value="InterPro"/>
</dbReference>
<reference evidence="2" key="1">
    <citation type="submission" date="2020-10" db="EMBL/GenBank/DDBJ databases">
        <authorList>
            <person name="Gilroy R."/>
        </authorList>
    </citation>
    <scope>NUCLEOTIDE SEQUENCE</scope>
    <source>
        <strain evidence="2">CHK183-6373</strain>
    </source>
</reference>
<gene>
    <name evidence="2" type="ORF">IAA64_02545</name>
</gene>
<accession>A0A9D1P598</accession>
<dbReference type="InterPro" id="IPR001387">
    <property type="entry name" value="Cro/C1-type_HTH"/>
</dbReference>
<feature type="domain" description="HTH cro/C1-type" evidence="1">
    <location>
        <begin position="37"/>
        <end position="61"/>
    </location>
</feature>
<evidence type="ECO:0000313" key="3">
    <source>
        <dbReference type="Proteomes" id="UP000886884"/>
    </source>
</evidence>
<reference evidence="2" key="2">
    <citation type="journal article" date="2021" name="PeerJ">
        <title>Extensive microbial diversity within the chicken gut microbiome revealed by metagenomics and culture.</title>
        <authorList>
            <person name="Gilroy R."/>
            <person name="Ravi A."/>
            <person name="Getino M."/>
            <person name="Pursley I."/>
            <person name="Horton D.L."/>
            <person name="Alikhan N.F."/>
            <person name="Baker D."/>
            <person name="Gharbi K."/>
            <person name="Hall N."/>
            <person name="Watson M."/>
            <person name="Adriaenssens E.M."/>
            <person name="Foster-Nyarko E."/>
            <person name="Jarju S."/>
            <person name="Secka A."/>
            <person name="Antonio M."/>
            <person name="Oren A."/>
            <person name="Chaudhuri R.R."/>
            <person name="La Ragione R."/>
            <person name="Hildebrand F."/>
            <person name="Pallen M.J."/>
        </authorList>
    </citation>
    <scope>NUCLEOTIDE SEQUENCE</scope>
    <source>
        <strain evidence="2">CHK183-6373</strain>
    </source>
</reference>
<evidence type="ECO:0000259" key="1">
    <source>
        <dbReference type="PROSITE" id="PS50943"/>
    </source>
</evidence>
<name>A0A9D1P598_9FIRM</name>
<dbReference type="SUPFAM" id="SSF47413">
    <property type="entry name" value="lambda repressor-like DNA-binding domains"/>
    <property type="match status" value="1"/>
</dbReference>
<dbReference type="PANTHER" id="PTHR37301:SF1">
    <property type="entry name" value="DNA-BINDING PROTEIN"/>
    <property type="match status" value="1"/>
</dbReference>
<dbReference type="PROSITE" id="PS50943">
    <property type="entry name" value="HTH_CROC1"/>
    <property type="match status" value="1"/>
</dbReference>
<organism evidence="2 3">
    <name type="scientific">Candidatus Ornithocaccomicrobium faecavium</name>
    <dbReference type="NCBI Taxonomy" id="2840890"/>
    <lineage>
        <taxon>Bacteria</taxon>
        <taxon>Bacillati</taxon>
        <taxon>Bacillota</taxon>
        <taxon>Clostridia</taxon>
        <taxon>Candidatus Ornithocaccomicrobium</taxon>
    </lineage>
</organism>
<comment type="caution">
    <text evidence="2">The sequence shown here is derived from an EMBL/GenBank/DDBJ whole genome shotgun (WGS) entry which is preliminary data.</text>
</comment>
<dbReference type="AlphaFoldDB" id="A0A9D1P598"/>
<sequence length="74" mass="8371">MAICYKRLWKLLIDRDMQKKDLRLAAGLSTNVIAKLGKNQNVSTEVLGKICKALNCEITDIMEFVDDELEDAGR</sequence>
<dbReference type="PANTHER" id="PTHR37301">
    <property type="entry name" value="DNA-BINDING PROTEIN-RELATED"/>
    <property type="match status" value="1"/>
</dbReference>
<dbReference type="Pfam" id="PF13443">
    <property type="entry name" value="HTH_26"/>
    <property type="match status" value="1"/>
</dbReference>
<dbReference type="Proteomes" id="UP000886884">
    <property type="component" value="Unassembled WGS sequence"/>
</dbReference>